<organism evidence="1 2">
    <name type="scientific">Variovorax rhizosphaerae</name>
    <dbReference type="NCBI Taxonomy" id="1836200"/>
    <lineage>
        <taxon>Bacteria</taxon>
        <taxon>Pseudomonadati</taxon>
        <taxon>Pseudomonadota</taxon>
        <taxon>Betaproteobacteria</taxon>
        <taxon>Burkholderiales</taxon>
        <taxon>Comamonadaceae</taxon>
        <taxon>Variovorax</taxon>
    </lineage>
</organism>
<name>A0ABU8WWS0_9BURK</name>
<evidence type="ECO:0000313" key="2">
    <source>
        <dbReference type="Proteomes" id="UP001385892"/>
    </source>
</evidence>
<gene>
    <name evidence="1" type="ORF">WKW82_32310</name>
</gene>
<comment type="caution">
    <text evidence="1">The sequence shown here is derived from an EMBL/GenBank/DDBJ whole genome shotgun (WGS) entry which is preliminary data.</text>
</comment>
<reference evidence="1 2" key="1">
    <citation type="submission" date="2024-03" db="EMBL/GenBank/DDBJ databases">
        <title>Novel species of the genus Variovorax.</title>
        <authorList>
            <person name="Liu Q."/>
            <person name="Xin Y.-H."/>
        </authorList>
    </citation>
    <scope>NUCLEOTIDE SEQUENCE [LARGE SCALE GENOMIC DNA]</scope>
    <source>
        <strain evidence="1 2">KACC 18900</strain>
    </source>
</reference>
<evidence type="ECO:0000313" key="1">
    <source>
        <dbReference type="EMBL" id="MEJ8851359.1"/>
    </source>
</evidence>
<dbReference type="EMBL" id="JBBKZT010000022">
    <property type="protein sequence ID" value="MEJ8851359.1"/>
    <property type="molecule type" value="Genomic_DNA"/>
</dbReference>
<protein>
    <submittedName>
        <fullName evidence="1">Uncharacterized protein</fullName>
    </submittedName>
</protein>
<keyword evidence="2" id="KW-1185">Reference proteome</keyword>
<proteinExistence type="predicted"/>
<sequence>MRAQLPIHLSTGEEIDKLRVLMLAGLVKGEIDAPVRAVSGQTQVSAAVYEITPIGRVMASKFPVR</sequence>
<dbReference type="Proteomes" id="UP001385892">
    <property type="component" value="Unassembled WGS sequence"/>
</dbReference>
<dbReference type="RefSeq" id="WP_340346971.1">
    <property type="nucleotide sequence ID" value="NZ_JBBKZT010000022.1"/>
</dbReference>
<accession>A0ABU8WWS0</accession>